<feature type="transmembrane region" description="Helical" evidence="6">
    <location>
        <begin position="737"/>
        <end position="759"/>
    </location>
</feature>
<sequence>MLVLTGFFGYFSKNLEVDASSETLLLEHDKDLEIWRDINKRYTSQNFLVVTYTPADDMFLPKNLKFIEDISREFAKNDLISSVTNITNVPLLKSVTGSITNILNHTPTLKDAGINITLAKNEFKNSPIYSANLISKDLKTTAIVLNLKDDKRYFELLNKRNELLALEQNGTINSTQKIDLTNVQAEFKAYRDILRAKEHAGLENIKSTIKKFKNSENQLFLGGANMIADDMISFVKNDLATYGISVALLLAICLWLFFRQIRWVVLPLFICVISAIISSGLFGLFGWEITVISSNYIALVLIITISVVIHLIVTYREFYQKHSHFSQKALIYLTLRDKAKPSFWAIFTTIVGFASLMSADIKPVIMLGVMMSAGIAVTLFVAFVIFATILVNLKKIPPVNSFEKSFSFTKICANFALQKRSLVYAFSLIALCFGVYGITQLKVENSFIGYFKKDTQIRQGMQVIDENLGGTIPLDIIIKFEQNQKDEPKKDEFDEFEQEFIEQAAQTKYWFDSYKTRVAEKTHKFLKEQDFVGSVSSLATLTAVIRELNGGEVDDFLLSAMYEKLPDEYKNILLNPYVNIDENELRFVLRITDSDENLRRDKFIKELNENLHELLKDDGVKVTVAGMMVLYNNMLLNLVSSQTDTLAISIGLLFVLFCFIFKSIKFALIAIITNLIPLCVLFGIMGIFGIALDMMSITIAAISIGIGVDDIIHYMHRFRLELLSKSVTQAIKASHASIGYAMYYTSFTIFLGFSVMMSSNFIPTIYFGLLTDLVMALMLICALVLQPALLASFCKKN</sequence>
<keyword evidence="4 6" id="KW-1133">Transmembrane helix</keyword>
<feature type="transmembrane region" description="Helical" evidence="6">
    <location>
        <begin position="697"/>
        <end position="716"/>
    </location>
</feature>
<evidence type="ECO:0000259" key="7">
    <source>
        <dbReference type="PROSITE" id="PS50156"/>
    </source>
</evidence>
<feature type="transmembrane region" description="Helical" evidence="6">
    <location>
        <begin position="765"/>
        <end position="791"/>
    </location>
</feature>
<comment type="caution">
    <text evidence="8">The sequence shown here is derived from an EMBL/GenBank/DDBJ whole genome shotgun (WGS) entry which is preliminary data.</text>
</comment>
<feature type="domain" description="SSD" evidence="7">
    <location>
        <begin position="666"/>
        <end position="792"/>
    </location>
</feature>
<feature type="transmembrane region" description="Helical" evidence="6">
    <location>
        <begin position="645"/>
        <end position="661"/>
    </location>
</feature>
<feature type="transmembrane region" description="Helical" evidence="6">
    <location>
        <begin position="342"/>
        <end position="359"/>
    </location>
</feature>
<dbReference type="PROSITE" id="PS50156">
    <property type="entry name" value="SSD"/>
    <property type="match status" value="1"/>
</dbReference>
<dbReference type="Gene3D" id="1.20.1640.10">
    <property type="entry name" value="Multidrug efflux transporter AcrB transmembrane domain"/>
    <property type="match status" value="2"/>
</dbReference>
<evidence type="ECO:0000313" key="9">
    <source>
        <dbReference type="Proteomes" id="UP000789359"/>
    </source>
</evidence>
<evidence type="ECO:0000256" key="3">
    <source>
        <dbReference type="ARBA" id="ARBA00022692"/>
    </source>
</evidence>
<feature type="transmembrane region" description="Helical" evidence="6">
    <location>
        <begin position="293"/>
        <end position="313"/>
    </location>
</feature>
<reference evidence="8 9" key="1">
    <citation type="submission" date="2020-11" db="EMBL/GenBank/DDBJ databases">
        <authorList>
            <person name="Peeters C."/>
        </authorList>
    </citation>
    <scope>NUCLEOTIDE SEQUENCE [LARGE SCALE GENOMIC DNA]</scope>
    <source>
        <strain evidence="8 9">LMG 8286</strain>
    </source>
</reference>
<dbReference type="InterPro" id="IPR050545">
    <property type="entry name" value="Mycobact_MmpL"/>
</dbReference>
<dbReference type="PRINTS" id="PR00702">
    <property type="entry name" value="ACRIFLAVINRP"/>
</dbReference>
<dbReference type="SUPFAM" id="SSF82866">
    <property type="entry name" value="Multidrug efflux transporter AcrB transmembrane domain"/>
    <property type="match status" value="2"/>
</dbReference>
<dbReference type="Proteomes" id="UP000789359">
    <property type="component" value="Unassembled WGS sequence"/>
</dbReference>
<feature type="transmembrane region" description="Helical" evidence="6">
    <location>
        <begin position="265"/>
        <end position="287"/>
    </location>
</feature>
<feature type="transmembrane region" description="Helical" evidence="6">
    <location>
        <begin position="239"/>
        <end position="258"/>
    </location>
</feature>
<dbReference type="InterPro" id="IPR000731">
    <property type="entry name" value="SSD"/>
</dbReference>
<feature type="transmembrane region" description="Helical" evidence="6">
    <location>
        <begin position="668"/>
        <end position="691"/>
    </location>
</feature>
<protein>
    <recommendedName>
        <fullName evidence="7">SSD domain-containing protein</fullName>
    </recommendedName>
</protein>
<organism evidence="8 9">
    <name type="scientific">Campylobacter suis</name>
    <dbReference type="NCBI Taxonomy" id="2790657"/>
    <lineage>
        <taxon>Bacteria</taxon>
        <taxon>Pseudomonadati</taxon>
        <taxon>Campylobacterota</taxon>
        <taxon>Epsilonproteobacteria</taxon>
        <taxon>Campylobacterales</taxon>
        <taxon>Campylobacteraceae</taxon>
        <taxon>Campylobacter</taxon>
    </lineage>
</organism>
<dbReference type="PANTHER" id="PTHR33406">
    <property type="entry name" value="MEMBRANE PROTEIN MJ1562-RELATED"/>
    <property type="match status" value="1"/>
</dbReference>
<proteinExistence type="predicted"/>
<comment type="subcellular location">
    <subcellularLocation>
        <location evidence="1">Cell membrane</location>
        <topology evidence="1">Multi-pass membrane protein</topology>
    </subcellularLocation>
</comment>
<dbReference type="PANTHER" id="PTHR33406:SF13">
    <property type="entry name" value="MEMBRANE PROTEIN YDFJ"/>
    <property type="match status" value="1"/>
</dbReference>
<evidence type="ECO:0000256" key="5">
    <source>
        <dbReference type="ARBA" id="ARBA00023136"/>
    </source>
</evidence>
<dbReference type="InterPro" id="IPR001036">
    <property type="entry name" value="Acrflvin-R"/>
</dbReference>
<evidence type="ECO:0000256" key="6">
    <source>
        <dbReference type="SAM" id="Phobius"/>
    </source>
</evidence>
<accession>A0ABM8Q716</accession>
<dbReference type="InterPro" id="IPR004869">
    <property type="entry name" value="MMPL_dom"/>
</dbReference>
<feature type="transmembrane region" description="Helical" evidence="6">
    <location>
        <begin position="422"/>
        <end position="439"/>
    </location>
</feature>
<evidence type="ECO:0000313" key="8">
    <source>
        <dbReference type="EMBL" id="CAD7288734.1"/>
    </source>
</evidence>
<keyword evidence="2" id="KW-1003">Cell membrane</keyword>
<feature type="transmembrane region" description="Helical" evidence="6">
    <location>
        <begin position="365"/>
        <end position="391"/>
    </location>
</feature>
<name>A0ABM8Q716_9BACT</name>
<evidence type="ECO:0000256" key="4">
    <source>
        <dbReference type="ARBA" id="ARBA00022989"/>
    </source>
</evidence>
<gene>
    <name evidence="8" type="ORF">LMG8286_01494</name>
</gene>
<evidence type="ECO:0000256" key="2">
    <source>
        <dbReference type="ARBA" id="ARBA00022475"/>
    </source>
</evidence>
<evidence type="ECO:0000256" key="1">
    <source>
        <dbReference type="ARBA" id="ARBA00004651"/>
    </source>
</evidence>
<keyword evidence="9" id="KW-1185">Reference proteome</keyword>
<dbReference type="Pfam" id="PF03176">
    <property type="entry name" value="MMPL"/>
    <property type="match status" value="2"/>
</dbReference>
<keyword evidence="5 6" id="KW-0472">Membrane</keyword>
<dbReference type="EMBL" id="CAJHOE010000004">
    <property type="protein sequence ID" value="CAD7288734.1"/>
    <property type="molecule type" value="Genomic_DNA"/>
</dbReference>
<keyword evidence="3 6" id="KW-0812">Transmembrane</keyword>